<dbReference type="OrthoDB" id="2889790at2"/>
<reference evidence="2 3" key="1">
    <citation type="submission" date="2013-03" db="EMBL/GenBank/DDBJ databases">
        <title>The Genome Sequence of Enterococcus dispar ATCC_51266 (Illumina only assembly).</title>
        <authorList>
            <consortium name="The Broad Institute Genomics Platform"/>
            <consortium name="The Broad Institute Genome Sequencing Center for Infectious Disease"/>
            <person name="Earl A."/>
            <person name="Russ C."/>
            <person name="Gilmore M."/>
            <person name="Surin D."/>
            <person name="Walker B."/>
            <person name="Young S."/>
            <person name="Zeng Q."/>
            <person name="Gargeya S."/>
            <person name="Fitzgerald M."/>
            <person name="Haas B."/>
            <person name="Abouelleil A."/>
            <person name="Allen A.W."/>
            <person name="Alvarado L."/>
            <person name="Arachchi H.M."/>
            <person name="Berlin A.M."/>
            <person name="Chapman S.B."/>
            <person name="Gainer-Dewar J."/>
            <person name="Goldberg J."/>
            <person name="Griggs A."/>
            <person name="Gujja S."/>
            <person name="Hansen M."/>
            <person name="Howarth C."/>
            <person name="Imamovic A."/>
            <person name="Ireland A."/>
            <person name="Larimer J."/>
            <person name="McCowan C."/>
            <person name="Murphy C."/>
            <person name="Pearson M."/>
            <person name="Poon T.W."/>
            <person name="Priest M."/>
            <person name="Roberts A."/>
            <person name="Saif S."/>
            <person name="Shea T."/>
            <person name="Sisk P."/>
            <person name="Sykes S."/>
            <person name="Wortman J."/>
            <person name="Nusbaum C."/>
            <person name="Birren B."/>
        </authorList>
    </citation>
    <scope>NUCLEOTIDE SEQUENCE [LARGE SCALE GENOMIC DNA]</scope>
    <source>
        <strain evidence="2 3">ATCC 51266</strain>
    </source>
</reference>
<dbReference type="PATRIC" id="fig|1139219.3.peg.1075"/>
<organism evidence="2 3">
    <name type="scientific">Enterococcus dispar ATCC 51266</name>
    <dbReference type="NCBI Taxonomy" id="1139219"/>
    <lineage>
        <taxon>Bacteria</taxon>
        <taxon>Bacillati</taxon>
        <taxon>Bacillota</taxon>
        <taxon>Bacilli</taxon>
        <taxon>Lactobacillales</taxon>
        <taxon>Enterococcaceae</taxon>
        <taxon>Enterococcus</taxon>
    </lineage>
</organism>
<accession>S0KCW2</accession>
<dbReference type="InterPro" id="IPR055677">
    <property type="entry name" value="DUF7253"/>
</dbReference>
<comment type="caution">
    <text evidence="2">The sequence shown here is derived from an EMBL/GenBank/DDBJ whole genome shotgun (WGS) entry which is preliminary data.</text>
</comment>
<proteinExistence type="predicted"/>
<dbReference type="EMBL" id="AHYR01000004">
    <property type="protein sequence ID" value="EOT42749.1"/>
    <property type="molecule type" value="Genomic_DNA"/>
</dbReference>
<evidence type="ECO:0000313" key="3">
    <source>
        <dbReference type="Proteomes" id="UP000014127"/>
    </source>
</evidence>
<dbReference type="Pfam" id="PF23911">
    <property type="entry name" value="DUF7253"/>
    <property type="match status" value="1"/>
</dbReference>
<name>S0KCW2_9ENTE</name>
<evidence type="ECO:0000313" key="2">
    <source>
        <dbReference type="EMBL" id="EOT42749.1"/>
    </source>
</evidence>
<feature type="domain" description="DUF7253" evidence="1">
    <location>
        <begin position="4"/>
        <end position="83"/>
    </location>
</feature>
<dbReference type="Proteomes" id="UP000014127">
    <property type="component" value="Unassembled WGS sequence"/>
</dbReference>
<gene>
    <name evidence="2" type="ORF">OMK_01110</name>
</gene>
<evidence type="ECO:0000259" key="1">
    <source>
        <dbReference type="Pfam" id="PF23911"/>
    </source>
</evidence>
<keyword evidence="3" id="KW-1185">Reference proteome</keyword>
<sequence length="101" mass="11768">MKSSRTAITIAYNRRVEVEAGVWENELVENKVKAEQQAIYQSRRDRALADKQTLTARFSVRSHLITTELDYVVWKGRKYKVNQAIENTDDHFTIIEIGELI</sequence>
<dbReference type="AlphaFoldDB" id="S0KCW2"/>
<dbReference type="RefSeq" id="WP_016172288.1">
    <property type="nucleotide sequence ID" value="NZ_ASWK01000001.1"/>
</dbReference>
<dbReference type="HOGENOM" id="CLU_2289959_0_0_9"/>
<protein>
    <recommendedName>
        <fullName evidence="1">DUF7253 domain-containing protein</fullName>
    </recommendedName>
</protein>